<dbReference type="EMBL" id="CM042062">
    <property type="protein sequence ID" value="KAI3669634.1"/>
    <property type="molecule type" value="Genomic_DNA"/>
</dbReference>
<organism evidence="1 2">
    <name type="scientific">Arctium lappa</name>
    <name type="common">Greater burdock</name>
    <name type="synonym">Lappa major</name>
    <dbReference type="NCBI Taxonomy" id="4217"/>
    <lineage>
        <taxon>Eukaryota</taxon>
        <taxon>Viridiplantae</taxon>
        <taxon>Streptophyta</taxon>
        <taxon>Embryophyta</taxon>
        <taxon>Tracheophyta</taxon>
        <taxon>Spermatophyta</taxon>
        <taxon>Magnoliopsida</taxon>
        <taxon>eudicotyledons</taxon>
        <taxon>Gunneridae</taxon>
        <taxon>Pentapetalae</taxon>
        <taxon>asterids</taxon>
        <taxon>campanulids</taxon>
        <taxon>Asterales</taxon>
        <taxon>Asteraceae</taxon>
        <taxon>Carduoideae</taxon>
        <taxon>Cardueae</taxon>
        <taxon>Arctiinae</taxon>
        <taxon>Arctium</taxon>
    </lineage>
</organism>
<name>A0ACB8XS92_ARCLA</name>
<protein>
    <submittedName>
        <fullName evidence="1">Uncharacterized protein</fullName>
    </submittedName>
</protein>
<proteinExistence type="predicted"/>
<evidence type="ECO:0000313" key="1">
    <source>
        <dbReference type="EMBL" id="KAI3669634.1"/>
    </source>
</evidence>
<sequence>MGARGTAGYMAPEVYFKSLGGASHKYDVYSYGMMVLEMTGASKNNNASHKSTSEAYFPDWTYKQVEAGDSLGVNGVTSEEEEELARKMVTVSLWCIQSGPSDRPSIGKVVEMLEGTLESLQVPPRRFWSSPTRPAQDTSPLPTQSSTSNRLSTVQSVGEIFSS</sequence>
<evidence type="ECO:0000313" key="2">
    <source>
        <dbReference type="Proteomes" id="UP001055879"/>
    </source>
</evidence>
<keyword evidence="2" id="KW-1185">Reference proteome</keyword>
<accession>A0ACB8XS92</accession>
<reference evidence="2" key="1">
    <citation type="journal article" date="2022" name="Mol. Ecol. Resour.">
        <title>The genomes of chicory, endive, great burdock and yacon provide insights into Asteraceae palaeo-polyploidization history and plant inulin production.</title>
        <authorList>
            <person name="Fan W."/>
            <person name="Wang S."/>
            <person name="Wang H."/>
            <person name="Wang A."/>
            <person name="Jiang F."/>
            <person name="Liu H."/>
            <person name="Zhao H."/>
            <person name="Xu D."/>
            <person name="Zhang Y."/>
        </authorList>
    </citation>
    <scope>NUCLEOTIDE SEQUENCE [LARGE SCALE GENOMIC DNA]</scope>
    <source>
        <strain evidence="2">cv. Niubang</strain>
    </source>
</reference>
<gene>
    <name evidence="1" type="ORF">L6452_40942</name>
</gene>
<reference evidence="1 2" key="2">
    <citation type="journal article" date="2022" name="Mol. Ecol. Resour.">
        <title>The genomes of chicory, endive, great burdock and yacon provide insights into Asteraceae paleo-polyploidization history and plant inulin production.</title>
        <authorList>
            <person name="Fan W."/>
            <person name="Wang S."/>
            <person name="Wang H."/>
            <person name="Wang A."/>
            <person name="Jiang F."/>
            <person name="Liu H."/>
            <person name="Zhao H."/>
            <person name="Xu D."/>
            <person name="Zhang Y."/>
        </authorList>
    </citation>
    <scope>NUCLEOTIDE SEQUENCE [LARGE SCALE GENOMIC DNA]</scope>
    <source>
        <strain evidence="2">cv. Niubang</strain>
    </source>
</reference>
<comment type="caution">
    <text evidence="1">The sequence shown here is derived from an EMBL/GenBank/DDBJ whole genome shotgun (WGS) entry which is preliminary data.</text>
</comment>
<dbReference type="Proteomes" id="UP001055879">
    <property type="component" value="Linkage Group LG16"/>
</dbReference>